<feature type="domain" description="HTH hxlR-type" evidence="4">
    <location>
        <begin position="15"/>
        <end position="114"/>
    </location>
</feature>
<accession>A0A0C3NIA0</accession>
<dbReference type="InterPro" id="IPR036388">
    <property type="entry name" value="WH-like_DNA-bd_sf"/>
</dbReference>
<dbReference type="PROSITE" id="PS51118">
    <property type="entry name" value="HTH_HXLR"/>
    <property type="match status" value="1"/>
</dbReference>
<evidence type="ECO:0000256" key="2">
    <source>
        <dbReference type="ARBA" id="ARBA00023125"/>
    </source>
</evidence>
<evidence type="ECO:0000256" key="1">
    <source>
        <dbReference type="ARBA" id="ARBA00023015"/>
    </source>
</evidence>
<dbReference type="RefSeq" id="WP_041504970.1">
    <property type="nucleotide sequence ID" value="NZ_JPIU01000037.1"/>
</dbReference>
<dbReference type="Proteomes" id="UP000031980">
    <property type="component" value="Unassembled WGS sequence"/>
</dbReference>
<evidence type="ECO:0000313" key="6">
    <source>
        <dbReference type="Proteomes" id="UP000031980"/>
    </source>
</evidence>
<dbReference type="InterPro" id="IPR036390">
    <property type="entry name" value="WH_DNA-bd_sf"/>
</dbReference>
<dbReference type="EMBL" id="JPIU01000037">
    <property type="protein sequence ID" value="KIO45847.1"/>
    <property type="molecule type" value="Genomic_DNA"/>
</dbReference>
<dbReference type="InterPro" id="IPR002577">
    <property type="entry name" value="HTH_HxlR"/>
</dbReference>
<evidence type="ECO:0000256" key="3">
    <source>
        <dbReference type="ARBA" id="ARBA00023163"/>
    </source>
</evidence>
<dbReference type="Gene3D" id="1.10.10.10">
    <property type="entry name" value="Winged helix-like DNA-binding domain superfamily/Winged helix DNA-binding domain"/>
    <property type="match status" value="1"/>
</dbReference>
<dbReference type="GO" id="GO:0003677">
    <property type="term" value="F:DNA binding"/>
    <property type="evidence" value="ECO:0007669"/>
    <property type="project" value="UniProtKB-KW"/>
</dbReference>
<comment type="caution">
    <text evidence="5">The sequence shown here is derived from an EMBL/GenBank/DDBJ whole genome shotgun (WGS) entry which is preliminary data.</text>
</comment>
<dbReference type="AlphaFoldDB" id="A0A0C3NIA0"/>
<name>A0A0C3NIA0_9PORP</name>
<reference evidence="5 6" key="1">
    <citation type="submission" date="2014-07" db="EMBL/GenBank/DDBJ databases">
        <title>Porphyromonadaceae bacterium OUH 308042 = ATCC BAA-2681 = DSM 28342 draft genome.</title>
        <authorList>
            <person name="Sydenham T.V."/>
            <person name="Hasman H."/>
            <person name="Justensen U.S."/>
        </authorList>
    </citation>
    <scope>NUCLEOTIDE SEQUENCE [LARGE SCALE GENOMIC DNA]</scope>
    <source>
        <strain evidence="5 6">OUH 308042</strain>
    </source>
</reference>
<keyword evidence="6" id="KW-1185">Reference proteome</keyword>
<keyword evidence="3" id="KW-0804">Transcription</keyword>
<organism evidence="5 6">
    <name type="scientific">Sanguibacteroides justesenii</name>
    <dbReference type="NCBI Taxonomy" id="1547597"/>
    <lineage>
        <taxon>Bacteria</taxon>
        <taxon>Pseudomonadati</taxon>
        <taxon>Bacteroidota</taxon>
        <taxon>Bacteroidia</taxon>
        <taxon>Bacteroidales</taxon>
        <taxon>Porphyromonadaceae</taxon>
        <taxon>Sanguibacteroides</taxon>
    </lineage>
</organism>
<gene>
    <name evidence="5" type="ORF">BA92_05185</name>
</gene>
<dbReference type="SUPFAM" id="SSF46785">
    <property type="entry name" value="Winged helix' DNA-binding domain"/>
    <property type="match status" value="1"/>
</dbReference>
<keyword evidence="1" id="KW-0805">Transcription regulation</keyword>
<keyword evidence="2" id="KW-0238">DNA-binding</keyword>
<sequence>MDEKKLKNFHSTGNCPVRDILCRFGDKWSVLVLITLQANGMMRFNEIQKTIDDISQRMLSVTLRTLEQDGLIRRKVYAEVPPRVEYSLTPMGVSLIPHINALVDWAMQNMSRILEKRK</sequence>
<dbReference type="Pfam" id="PF01638">
    <property type="entry name" value="HxlR"/>
    <property type="match status" value="1"/>
</dbReference>
<dbReference type="PANTHER" id="PTHR33204">
    <property type="entry name" value="TRANSCRIPTIONAL REGULATOR, MARR FAMILY"/>
    <property type="match status" value="1"/>
</dbReference>
<protein>
    <submittedName>
        <fullName evidence="5">Transcriptional regulator</fullName>
    </submittedName>
</protein>
<evidence type="ECO:0000313" key="5">
    <source>
        <dbReference type="EMBL" id="KIO45847.1"/>
    </source>
</evidence>
<dbReference type="PANTHER" id="PTHR33204:SF39">
    <property type="entry name" value="TRANSCRIPTIONAL REGULATORY PROTEIN"/>
    <property type="match status" value="1"/>
</dbReference>
<evidence type="ECO:0000259" key="4">
    <source>
        <dbReference type="PROSITE" id="PS51118"/>
    </source>
</evidence>
<proteinExistence type="predicted"/>